<reference evidence="1 2" key="1">
    <citation type="submission" date="2019-12" db="EMBL/GenBank/DDBJ databases">
        <title>Rhizobium genotypes associated with high levels of biological nitrogen fixation by grain legumes in a temperate-maritime cropping system.</title>
        <authorList>
            <person name="Maluk M."/>
            <person name="Francesc Ferrando Molina F."/>
            <person name="Lopez Del Egido L."/>
            <person name="Lafos M."/>
            <person name="Langarica-Fuentes A."/>
            <person name="Gebre Yohannes G."/>
            <person name="Young M.W."/>
            <person name="Martin P."/>
            <person name="Gantlett R."/>
            <person name="Kenicer G."/>
            <person name="Hawes C."/>
            <person name="Begg G.S."/>
            <person name="Quilliam R.S."/>
            <person name="Squire G.R."/>
            <person name="Poole P.S."/>
            <person name="Young P.W."/>
            <person name="Iannetta P.M."/>
            <person name="James E.K."/>
        </authorList>
    </citation>
    <scope>NUCLEOTIDE SEQUENCE [LARGE SCALE GENOMIC DNA]</scope>
    <source>
        <strain evidence="1 2">JHI1118</strain>
    </source>
</reference>
<dbReference type="RefSeq" id="WP_163987528.1">
    <property type="nucleotide sequence ID" value="NZ_WUEY01000006.1"/>
</dbReference>
<sequence length="81" mass="9204">MPDDFARSIRNVISALMFVDPIDVFPERGQSERRIRFRQNPHVEFLQADDDTQSRIADLVRSALPDAIIQPLESAAATDNH</sequence>
<dbReference type="Proteomes" id="UP000483035">
    <property type="component" value="Unassembled WGS sequence"/>
</dbReference>
<dbReference type="AlphaFoldDB" id="A0A6L9U941"/>
<comment type="caution">
    <text evidence="1">The sequence shown here is derived from an EMBL/GenBank/DDBJ whole genome shotgun (WGS) entry which is preliminary data.</text>
</comment>
<name>A0A6L9U941_9HYPH</name>
<evidence type="ECO:0000313" key="1">
    <source>
        <dbReference type="EMBL" id="NEI71048.1"/>
    </source>
</evidence>
<protein>
    <submittedName>
        <fullName evidence="1">Uncharacterized protein</fullName>
    </submittedName>
</protein>
<organism evidence="1 2">
    <name type="scientific">Rhizobium lusitanum</name>
    <dbReference type="NCBI Taxonomy" id="293958"/>
    <lineage>
        <taxon>Bacteria</taxon>
        <taxon>Pseudomonadati</taxon>
        <taxon>Pseudomonadota</taxon>
        <taxon>Alphaproteobacteria</taxon>
        <taxon>Hyphomicrobiales</taxon>
        <taxon>Rhizobiaceae</taxon>
        <taxon>Rhizobium/Agrobacterium group</taxon>
        <taxon>Rhizobium</taxon>
    </lineage>
</organism>
<dbReference type="EMBL" id="WUEY01000006">
    <property type="protein sequence ID" value="NEI71048.1"/>
    <property type="molecule type" value="Genomic_DNA"/>
</dbReference>
<proteinExistence type="predicted"/>
<evidence type="ECO:0000313" key="2">
    <source>
        <dbReference type="Proteomes" id="UP000483035"/>
    </source>
</evidence>
<accession>A0A6L9U941</accession>
<gene>
    <name evidence="1" type="ORF">GR212_15825</name>
</gene>